<evidence type="ECO:0000313" key="3">
    <source>
        <dbReference type="EMBL" id="CDJ37228.1"/>
    </source>
</evidence>
<dbReference type="GO" id="GO:0005783">
    <property type="term" value="C:endoplasmic reticulum"/>
    <property type="evidence" value="ECO:0007669"/>
    <property type="project" value="TreeGrafter"/>
</dbReference>
<feature type="domain" description="Thioredoxin" evidence="2">
    <location>
        <begin position="58"/>
        <end position="213"/>
    </location>
</feature>
<feature type="domain" description="Thioredoxin" evidence="2">
    <location>
        <begin position="428"/>
        <end position="574"/>
    </location>
</feature>
<dbReference type="OrthoDB" id="72053at2759"/>
<dbReference type="CDD" id="cd02961">
    <property type="entry name" value="PDI_a_family"/>
    <property type="match status" value="1"/>
</dbReference>
<dbReference type="CDD" id="cd02995">
    <property type="entry name" value="PDI_a_PDI_a'_C"/>
    <property type="match status" value="1"/>
</dbReference>
<gene>
    <name evidence="3" type="ORF">ETH_00022945</name>
</gene>
<dbReference type="InterPro" id="IPR013766">
    <property type="entry name" value="Thioredoxin_domain"/>
</dbReference>
<evidence type="ECO:0000313" key="4">
    <source>
        <dbReference type="Proteomes" id="UP000030747"/>
    </source>
</evidence>
<dbReference type="EMBL" id="HG673748">
    <property type="protein sequence ID" value="CDJ37228.1"/>
    <property type="molecule type" value="Genomic_DNA"/>
</dbReference>
<dbReference type="PROSITE" id="PS51352">
    <property type="entry name" value="THIOREDOXIN_2"/>
    <property type="match status" value="2"/>
</dbReference>
<dbReference type="VEuPathDB" id="ToxoDB:ETH2_1352900"/>
<accession>U6KP50</accession>
<organism evidence="3 4">
    <name type="scientific">Eimeria tenella</name>
    <name type="common">Coccidian parasite</name>
    <dbReference type="NCBI Taxonomy" id="5802"/>
    <lineage>
        <taxon>Eukaryota</taxon>
        <taxon>Sar</taxon>
        <taxon>Alveolata</taxon>
        <taxon>Apicomplexa</taxon>
        <taxon>Conoidasida</taxon>
        <taxon>Coccidia</taxon>
        <taxon>Eucoccidiorida</taxon>
        <taxon>Eimeriorina</taxon>
        <taxon>Eimeriidae</taxon>
        <taxon>Eimeria</taxon>
    </lineage>
</organism>
<dbReference type="AlphaFoldDB" id="U6KP50"/>
<dbReference type="VEuPathDB" id="ToxoDB:ETH_00022945"/>
<dbReference type="GO" id="GO:0034976">
    <property type="term" value="P:response to endoplasmic reticulum stress"/>
    <property type="evidence" value="ECO:0007669"/>
    <property type="project" value="TreeGrafter"/>
</dbReference>
<sequence length="604" mass="66626">MVMFSRAGVWPAGARRAKTAPPLVLLAAAFFLAACCSIVNVVGSEEGAQSEQSVYREEQKETAATDEKAAAEDGVVALNGETFSGFIAAHPLALVMFYAPWCYWSRSALPELDAVSKLLSHHTPPVVGAKVDCTDNEDLCNQEYIREYPTIRLYVEGVGHLYEGRRYRTHMVHWVDLKVDRDKQVASPAHLDELVNSSRSGEDGQVVVVAAFPPHYNRGSFQAVARAFGEEVLFADTTDPELATRLVDSHVLPRLPEEERGKTETTRQLKPPFVVVFTPHKGEVGVHIYKGPVDEVNALRSFIRQWLFPGVSVFDSDSIGSSFFSDPRPKLMLLLDSNKHEATLKEVEKTDSKDPLLAAFRAVAERNRASLAAAVSGNSKNFEKQLMGLLGVEDETLPQVRVMRVSHNTEGPQHPAKKFRPASPLPTAAEGKEAVEQALQAFVSAVLSQQLSPYFRSETPPEVPEPRGKVRTLVASTFATEVRKEPNVLVEFYAPWCGFCRKMEPAYKELAKRVAGVSGLVIARIDATRNEVEGVVIAGYPTLYLYRKGDKEPVLYSGDRSTRDMLKWLSIRVRGIARFDAEELMAKDLLGSTGSGPASVLEEL</sequence>
<keyword evidence="4" id="KW-1185">Reference proteome</keyword>
<dbReference type="GeneID" id="25253701"/>
<proteinExistence type="inferred from homology"/>
<dbReference type="RefSeq" id="XP_013228066.1">
    <property type="nucleotide sequence ID" value="XM_013372612.1"/>
</dbReference>
<dbReference type="PRINTS" id="PR00421">
    <property type="entry name" value="THIOREDOXIN"/>
</dbReference>
<dbReference type="Proteomes" id="UP000030747">
    <property type="component" value="Unassembled WGS sequence"/>
</dbReference>
<dbReference type="Pfam" id="PF00085">
    <property type="entry name" value="Thioredoxin"/>
    <property type="match status" value="2"/>
</dbReference>
<dbReference type="Gene3D" id="3.40.30.10">
    <property type="entry name" value="Glutaredoxin"/>
    <property type="match status" value="3"/>
</dbReference>
<evidence type="ECO:0000256" key="1">
    <source>
        <dbReference type="ARBA" id="ARBA00006347"/>
    </source>
</evidence>
<reference evidence="3" key="1">
    <citation type="submission" date="2013-10" db="EMBL/GenBank/DDBJ databases">
        <title>Genomic analysis of the causative agents of coccidiosis in chickens.</title>
        <authorList>
            <person name="Reid A.J."/>
            <person name="Blake D."/>
            <person name="Billington K."/>
            <person name="Browne H."/>
            <person name="Dunn M."/>
            <person name="Hung S."/>
            <person name="Kawahara F."/>
            <person name="Miranda-Saavedra D."/>
            <person name="Mourier T."/>
            <person name="Nagra H."/>
            <person name="Otto T.D."/>
            <person name="Rawlings N."/>
            <person name="Sanchez A."/>
            <person name="Sanders M."/>
            <person name="Subramaniam C."/>
            <person name="Tay Y."/>
            <person name="Dear P."/>
            <person name="Doerig C."/>
            <person name="Gruber A."/>
            <person name="Parkinson J."/>
            <person name="Shirley M."/>
            <person name="Wan K.L."/>
            <person name="Berriman M."/>
            <person name="Tomley F."/>
            <person name="Pain A."/>
        </authorList>
    </citation>
    <scope>NUCLEOTIDE SEQUENCE [LARGE SCALE GENOMIC DNA]</scope>
    <source>
        <strain evidence="3">Houghton</strain>
    </source>
</reference>
<dbReference type="SUPFAM" id="SSF52833">
    <property type="entry name" value="Thioredoxin-like"/>
    <property type="match status" value="2"/>
</dbReference>
<evidence type="ECO:0000259" key="2">
    <source>
        <dbReference type="PROSITE" id="PS51352"/>
    </source>
</evidence>
<name>U6KP50_EIMTE</name>
<dbReference type="PANTHER" id="PTHR18929">
    <property type="entry name" value="PROTEIN DISULFIDE ISOMERASE"/>
    <property type="match status" value="1"/>
</dbReference>
<dbReference type="GO" id="GO:0003756">
    <property type="term" value="F:protein disulfide isomerase activity"/>
    <property type="evidence" value="ECO:0007669"/>
    <property type="project" value="TreeGrafter"/>
</dbReference>
<reference evidence="3" key="2">
    <citation type="submission" date="2013-10" db="EMBL/GenBank/DDBJ databases">
        <authorList>
            <person name="Aslett M."/>
        </authorList>
    </citation>
    <scope>NUCLEOTIDE SEQUENCE [LARGE SCALE GENOMIC DNA]</scope>
    <source>
        <strain evidence="3">Houghton</strain>
    </source>
</reference>
<dbReference type="PROSITE" id="PS51257">
    <property type="entry name" value="PROKAR_LIPOPROTEIN"/>
    <property type="match status" value="1"/>
</dbReference>
<comment type="similarity">
    <text evidence="1">Belongs to the protein disulfide isomerase family.</text>
</comment>
<protein>
    <submittedName>
        <fullName evidence="3">Thioredoxin, putative</fullName>
    </submittedName>
</protein>
<dbReference type="InterPro" id="IPR036249">
    <property type="entry name" value="Thioredoxin-like_sf"/>
</dbReference>
<dbReference type="GO" id="GO:0006457">
    <property type="term" value="P:protein folding"/>
    <property type="evidence" value="ECO:0007669"/>
    <property type="project" value="TreeGrafter"/>
</dbReference>
<dbReference type="OMA" id="ALFFMNF"/>